<dbReference type="Proteomes" id="UP000813824">
    <property type="component" value="Unassembled WGS sequence"/>
</dbReference>
<feature type="transmembrane region" description="Helical" evidence="11">
    <location>
        <begin position="129"/>
        <end position="158"/>
    </location>
</feature>
<evidence type="ECO:0000256" key="2">
    <source>
        <dbReference type="ARBA" id="ARBA00006175"/>
    </source>
</evidence>
<dbReference type="InterPro" id="IPR000425">
    <property type="entry name" value="MIP"/>
</dbReference>
<accession>A0A8K0UV33</accession>
<feature type="transmembrane region" description="Helical" evidence="11">
    <location>
        <begin position="307"/>
        <end position="331"/>
    </location>
</feature>
<proteinExistence type="inferred from homology"/>
<feature type="transmembrane region" description="Helical" evidence="11">
    <location>
        <begin position="170"/>
        <end position="191"/>
    </location>
</feature>
<comment type="subcellular location">
    <subcellularLocation>
        <location evidence="1">Membrane</location>
        <topology evidence="1">Multi-pass membrane protein</topology>
    </subcellularLocation>
</comment>
<feature type="transmembrane region" description="Helical" evidence="11">
    <location>
        <begin position="255"/>
        <end position="279"/>
    </location>
</feature>
<feature type="transmembrane region" description="Helical" evidence="11">
    <location>
        <begin position="223"/>
        <end position="243"/>
    </location>
</feature>
<gene>
    <name evidence="12" type="ORF">BXZ70DRAFT_590007</name>
</gene>
<feature type="transmembrane region" description="Helical" evidence="11">
    <location>
        <begin position="90"/>
        <end position="109"/>
    </location>
</feature>
<feature type="region of interest" description="Disordered" evidence="10">
    <location>
        <begin position="349"/>
        <end position="372"/>
    </location>
</feature>
<dbReference type="SUPFAM" id="SSF81338">
    <property type="entry name" value="Aquaporin-like"/>
    <property type="match status" value="1"/>
</dbReference>
<evidence type="ECO:0000256" key="8">
    <source>
        <dbReference type="ARBA" id="ARBA00034651"/>
    </source>
</evidence>
<evidence type="ECO:0000256" key="6">
    <source>
        <dbReference type="ARBA" id="ARBA00022989"/>
    </source>
</evidence>
<dbReference type="InterPro" id="IPR022357">
    <property type="entry name" value="MIP_CS"/>
</dbReference>
<keyword evidence="13" id="KW-1185">Reference proteome</keyword>
<evidence type="ECO:0000313" key="13">
    <source>
        <dbReference type="Proteomes" id="UP000813824"/>
    </source>
</evidence>
<evidence type="ECO:0000256" key="1">
    <source>
        <dbReference type="ARBA" id="ARBA00004141"/>
    </source>
</evidence>
<evidence type="ECO:0000256" key="11">
    <source>
        <dbReference type="SAM" id="Phobius"/>
    </source>
</evidence>
<keyword evidence="3 9" id="KW-0813">Transport</keyword>
<dbReference type="GO" id="GO:0005886">
    <property type="term" value="C:plasma membrane"/>
    <property type="evidence" value="ECO:0007669"/>
    <property type="project" value="TreeGrafter"/>
</dbReference>
<organism evidence="12 13">
    <name type="scientific">Cristinia sonorae</name>
    <dbReference type="NCBI Taxonomy" id="1940300"/>
    <lineage>
        <taxon>Eukaryota</taxon>
        <taxon>Fungi</taxon>
        <taxon>Dikarya</taxon>
        <taxon>Basidiomycota</taxon>
        <taxon>Agaricomycotina</taxon>
        <taxon>Agaricomycetes</taxon>
        <taxon>Agaricomycetidae</taxon>
        <taxon>Agaricales</taxon>
        <taxon>Pleurotineae</taxon>
        <taxon>Stephanosporaceae</taxon>
        <taxon>Cristinia</taxon>
    </lineage>
</organism>
<evidence type="ECO:0000256" key="3">
    <source>
        <dbReference type="ARBA" id="ARBA00022448"/>
    </source>
</evidence>
<dbReference type="AlphaFoldDB" id="A0A8K0UV33"/>
<sequence>MGARMTPVFSTLLPCWSSPLRTLLTALNSLAMSTADSIHSHDKTANLHIEERHRDGNDSSTLSDETIHYTKYPNRWSSIREHLREPAAEFFGVMILIIFGAGVDCQVVLSSSTAVSSSPKGDYLSLNFAWAVGTAMGVWVSGGISGGHINPAVTIAFAVLRDFPWRKVPIYIFAQVMGGLCGAGLIYANYIHAIDRFEGGRDVRTLATAGLFSTYAADFMTNVSAFFDEFLGTVVLLIVVCAINDSKNGPPPPGLAPLVLFLVVLGIGSALGFQTGYAINPARDFGPRLLTSMVGYGKQVYTFRNQYWLWCPILAPILGALVGVFAYDALFYTGSESILNRPNATARAHRARAQNQERQIPPAGFKDASHRV</sequence>
<dbReference type="PANTHER" id="PTHR43829:SF9">
    <property type="entry name" value="AQUAPORIN-9"/>
    <property type="match status" value="1"/>
</dbReference>
<dbReference type="Gene3D" id="1.20.1080.10">
    <property type="entry name" value="Glycerol uptake facilitator protein"/>
    <property type="match status" value="1"/>
</dbReference>
<dbReference type="GO" id="GO:0015254">
    <property type="term" value="F:glycerol channel activity"/>
    <property type="evidence" value="ECO:0007669"/>
    <property type="project" value="TreeGrafter"/>
</dbReference>
<dbReference type="InterPro" id="IPR050363">
    <property type="entry name" value="MIP/Aquaporin"/>
</dbReference>
<evidence type="ECO:0000256" key="7">
    <source>
        <dbReference type="ARBA" id="ARBA00023136"/>
    </source>
</evidence>
<dbReference type="Pfam" id="PF00230">
    <property type="entry name" value="MIP"/>
    <property type="match status" value="1"/>
</dbReference>
<keyword evidence="5" id="KW-0677">Repeat</keyword>
<dbReference type="InterPro" id="IPR023271">
    <property type="entry name" value="Aquaporin-like"/>
</dbReference>
<dbReference type="PRINTS" id="PR00783">
    <property type="entry name" value="MINTRINSICP"/>
</dbReference>
<name>A0A8K0UV33_9AGAR</name>
<keyword evidence="7 11" id="KW-0472">Membrane</keyword>
<protein>
    <submittedName>
        <fullName evidence="12">Aquaporin</fullName>
    </submittedName>
</protein>
<evidence type="ECO:0000256" key="5">
    <source>
        <dbReference type="ARBA" id="ARBA00022737"/>
    </source>
</evidence>
<comment type="caution">
    <text evidence="12">The sequence shown here is derived from an EMBL/GenBank/DDBJ whole genome shotgun (WGS) entry which is preliminary data.</text>
</comment>
<dbReference type="CDD" id="cd00333">
    <property type="entry name" value="MIP"/>
    <property type="match status" value="1"/>
</dbReference>
<comment type="catalytic activity">
    <reaction evidence="8">
        <text>H2O(in) = H2O(out)</text>
        <dbReference type="Rhea" id="RHEA:29667"/>
        <dbReference type="ChEBI" id="CHEBI:15377"/>
    </reaction>
</comment>
<dbReference type="NCBIfam" id="TIGR00861">
    <property type="entry name" value="MIP"/>
    <property type="match status" value="1"/>
</dbReference>
<dbReference type="OrthoDB" id="3222at2759"/>
<dbReference type="FunFam" id="1.20.1080.10:FF:000027">
    <property type="entry name" value="MIP aquaporin"/>
    <property type="match status" value="1"/>
</dbReference>
<evidence type="ECO:0000256" key="9">
    <source>
        <dbReference type="RuleBase" id="RU000477"/>
    </source>
</evidence>
<evidence type="ECO:0000313" key="12">
    <source>
        <dbReference type="EMBL" id="KAH8104487.1"/>
    </source>
</evidence>
<evidence type="ECO:0000256" key="4">
    <source>
        <dbReference type="ARBA" id="ARBA00022692"/>
    </source>
</evidence>
<keyword evidence="4 9" id="KW-0812">Transmembrane</keyword>
<dbReference type="PROSITE" id="PS00221">
    <property type="entry name" value="MIP"/>
    <property type="match status" value="1"/>
</dbReference>
<dbReference type="GO" id="GO:0015250">
    <property type="term" value="F:water channel activity"/>
    <property type="evidence" value="ECO:0007669"/>
    <property type="project" value="TreeGrafter"/>
</dbReference>
<reference evidence="12" key="1">
    <citation type="journal article" date="2021" name="New Phytol.">
        <title>Evolutionary innovations through gain and loss of genes in the ectomycorrhizal Boletales.</title>
        <authorList>
            <person name="Wu G."/>
            <person name="Miyauchi S."/>
            <person name="Morin E."/>
            <person name="Kuo A."/>
            <person name="Drula E."/>
            <person name="Varga T."/>
            <person name="Kohler A."/>
            <person name="Feng B."/>
            <person name="Cao Y."/>
            <person name="Lipzen A."/>
            <person name="Daum C."/>
            <person name="Hundley H."/>
            <person name="Pangilinan J."/>
            <person name="Johnson J."/>
            <person name="Barry K."/>
            <person name="LaButti K."/>
            <person name="Ng V."/>
            <person name="Ahrendt S."/>
            <person name="Min B."/>
            <person name="Choi I.G."/>
            <person name="Park H."/>
            <person name="Plett J.M."/>
            <person name="Magnuson J."/>
            <person name="Spatafora J.W."/>
            <person name="Nagy L.G."/>
            <person name="Henrissat B."/>
            <person name="Grigoriev I.V."/>
            <person name="Yang Z.L."/>
            <person name="Xu J."/>
            <person name="Martin F.M."/>
        </authorList>
    </citation>
    <scope>NUCLEOTIDE SEQUENCE</scope>
    <source>
        <strain evidence="12">KKN 215</strain>
    </source>
</reference>
<keyword evidence="6 11" id="KW-1133">Transmembrane helix</keyword>
<evidence type="ECO:0000256" key="10">
    <source>
        <dbReference type="SAM" id="MobiDB-lite"/>
    </source>
</evidence>
<comment type="similarity">
    <text evidence="2 9">Belongs to the MIP/aquaporin (TC 1.A.8) family.</text>
</comment>
<dbReference type="EMBL" id="JAEVFJ010000005">
    <property type="protein sequence ID" value="KAH8104487.1"/>
    <property type="molecule type" value="Genomic_DNA"/>
</dbReference>
<dbReference type="PANTHER" id="PTHR43829">
    <property type="entry name" value="AQUAPORIN OR AQUAGLYCEROPORIN RELATED"/>
    <property type="match status" value="1"/>
</dbReference>